<proteinExistence type="predicted"/>
<sequence>MADALGIAVGAFGRVALLSATEPVLDHAHSQVHALIKLTGPDTVYSVDGKGARLTDTQMVLVNPWVVHSNQRSTGVEPTVLLALYIDTLWFGENGNQILAGFKNLPFAKSTATVSSRLQEQAVKLADQMMDMHSDEEQFDTLLRDLVWSVLQCSKTDAVSEQSTNCLFVSDHRIRRAVKAFRQEPSKELDLNDVARDVGLSRSQFYARFRQCTGLSPRTYLDTLCCERASHLLSDPAITIAEISELLGFSAQGHFTRFFKSKTGVSPNSFRMGHIEIGRVLR</sequence>
<dbReference type="OrthoDB" id="9783876at2"/>
<evidence type="ECO:0000259" key="4">
    <source>
        <dbReference type="PROSITE" id="PS01124"/>
    </source>
</evidence>
<dbReference type="InterPro" id="IPR050204">
    <property type="entry name" value="AraC_XylS_family_regulators"/>
</dbReference>
<keyword evidence="1" id="KW-0805">Transcription regulation</keyword>
<dbReference type="RefSeq" id="WP_055116489.1">
    <property type="nucleotide sequence ID" value="NZ_CANKXR010000009.1"/>
</dbReference>
<dbReference type="PROSITE" id="PS01124">
    <property type="entry name" value="HTH_ARAC_FAMILY_2"/>
    <property type="match status" value="1"/>
</dbReference>
<evidence type="ECO:0000313" key="6">
    <source>
        <dbReference type="Proteomes" id="UP000049983"/>
    </source>
</evidence>
<keyword evidence="2" id="KW-0238">DNA-binding</keyword>
<dbReference type="PANTHER" id="PTHR46796">
    <property type="entry name" value="HTH-TYPE TRANSCRIPTIONAL ACTIVATOR RHAS-RELATED"/>
    <property type="match status" value="1"/>
</dbReference>
<name>A0A0M6ZTK4_9HYPH</name>
<keyword evidence="6" id="KW-1185">Reference proteome</keyword>
<dbReference type="Gene3D" id="1.10.10.60">
    <property type="entry name" value="Homeodomain-like"/>
    <property type="match status" value="2"/>
</dbReference>
<dbReference type="EMBL" id="CXWC01000001">
    <property type="protein sequence ID" value="CTQ64844.1"/>
    <property type="molecule type" value="Genomic_DNA"/>
</dbReference>
<dbReference type="InterPro" id="IPR009057">
    <property type="entry name" value="Homeodomain-like_sf"/>
</dbReference>
<dbReference type="InterPro" id="IPR020449">
    <property type="entry name" value="Tscrpt_reg_AraC-type_HTH"/>
</dbReference>
<dbReference type="Pfam" id="PF12833">
    <property type="entry name" value="HTH_18"/>
    <property type="match status" value="1"/>
</dbReference>
<dbReference type="PANTHER" id="PTHR46796:SF2">
    <property type="entry name" value="TRANSCRIPTIONAL REGULATORY PROTEIN"/>
    <property type="match status" value="1"/>
</dbReference>
<dbReference type="GeneID" id="97667996"/>
<dbReference type="AlphaFoldDB" id="A0A0M6ZTK4"/>
<evidence type="ECO:0000256" key="3">
    <source>
        <dbReference type="ARBA" id="ARBA00023163"/>
    </source>
</evidence>
<evidence type="ECO:0000313" key="5">
    <source>
        <dbReference type="EMBL" id="CTQ64844.1"/>
    </source>
</evidence>
<organism evidence="5 6">
    <name type="scientific">Roseibium album</name>
    <dbReference type="NCBI Taxonomy" id="311410"/>
    <lineage>
        <taxon>Bacteria</taxon>
        <taxon>Pseudomonadati</taxon>
        <taxon>Pseudomonadota</taxon>
        <taxon>Alphaproteobacteria</taxon>
        <taxon>Hyphomicrobiales</taxon>
        <taxon>Stappiaceae</taxon>
        <taxon>Roseibium</taxon>
    </lineage>
</organism>
<reference evidence="6" key="1">
    <citation type="submission" date="2015-07" db="EMBL/GenBank/DDBJ databases">
        <authorList>
            <person name="Rodrigo-Torres Lidia"/>
            <person name="Arahal R.David."/>
        </authorList>
    </citation>
    <scope>NUCLEOTIDE SEQUENCE [LARGE SCALE GENOMIC DNA]</scope>
    <source>
        <strain evidence="6">CECT 5096</strain>
    </source>
</reference>
<evidence type="ECO:0000256" key="1">
    <source>
        <dbReference type="ARBA" id="ARBA00023015"/>
    </source>
</evidence>
<protein>
    <submittedName>
        <fullName evidence="5">Arabinose operon regulatory protein</fullName>
    </submittedName>
</protein>
<gene>
    <name evidence="5" type="primary">araC_1</name>
    <name evidence="5" type="ORF">LA5096_00544</name>
</gene>
<dbReference type="Proteomes" id="UP000049983">
    <property type="component" value="Unassembled WGS sequence"/>
</dbReference>
<dbReference type="STRING" id="311410.LA5095_03177"/>
<dbReference type="InterPro" id="IPR018060">
    <property type="entry name" value="HTH_AraC"/>
</dbReference>
<dbReference type="SMART" id="SM00342">
    <property type="entry name" value="HTH_ARAC"/>
    <property type="match status" value="1"/>
</dbReference>
<dbReference type="PRINTS" id="PR00032">
    <property type="entry name" value="HTHARAC"/>
</dbReference>
<dbReference type="GO" id="GO:0043565">
    <property type="term" value="F:sequence-specific DNA binding"/>
    <property type="evidence" value="ECO:0007669"/>
    <property type="project" value="InterPro"/>
</dbReference>
<dbReference type="SUPFAM" id="SSF46689">
    <property type="entry name" value="Homeodomain-like"/>
    <property type="match status" value="2"/>
</dbReference>
<accession>A0A0M6ZTK4</accession>
<keyword evidence="3" id="KW-0804">Transcription</keyword>
<evidence type="ECO:0000256" key="2">
    <source>
        <dbReference type="ARBA" id="ARBA00023125"/>
    </source>
</evidence>
<feature type="domain" description="HTH araC/xylS-type" evidence="4">
    <location>
        <begin position="175"/>
        <end position="273"/>
    </location>
</feature>
<dbReference type="GO" id="GO:0003700">
    <property type="term" value="F:DNA-binding transcription factor activity"/>
    <property type="evidence" value="ECO:0007669"/>
    <property type="project" value="InterPro"/>
</dbReference>